<feature type="compositionally biased region" description="Acidic residues" evidence="2">
    <location>
        <begin position="451"/>
        <end position="463"/>
    </location>
</feature>
<evidence type="ECO:0000313" key="4">
    <source>
        <dbReference type="Proteomes" id="UP000266841"/>
    </source>
</evidence>
<dbReference type="AlphaFoldDB" id="K0TGB0"/>
<dbReference type="Gene3D" id="1.20.5.190">
    <property type="match status" value="1"/>
</dbReference>
<reference evidence="3 4" key="1">
    <citation type="journal article" date="2012" name="Genome Biol.">
        <title>Genome and low-iron response of an oceanic diatom adapted to chronic iron limitation.</title>
        <authorList>
            <person name="Lommer M."/>
            <person name="Specht M."/>
            <person name="Roy A.S."/>
            <person name="Kraemer L."/>
            <person name="Andreson R."/>
            <person name="Gutowska M.A."/>
            <person name="Wolf J."/>
            <person name="Bergner S.V."/>
            <person name="Schilhabel M.B."/>
            <person name="Klostermeier U.C."/>
            <person name="Beiko R.G."/>
            <person name="Rosenstiel P."/>
            <person name="Hippler M."/>
            <person name="Laroche J."/>
        </authorList>
    </citation>
    <scope>NUCLEOTIDE SEQUENCE [LARGE SCALE GENOMIC DNA]</scope>
    <source>
        <strain evidence="3 4">CCMP1005</strain>
    </source>
</reference>
<feature type="compositionally biased region" description="Low complexity" evidence="2">
    <location>
        <begin position="418"/>
        <end position="440"/>
    </location>
</feature>
<feature type="region of interest" description="Disordered" evidence="2">
    <location>
        <begin position="258"/>
        <end position="309"/>
    </location>
</feature>
<accession>K0TGB0</accession>
<comment type="caution">
    <text evidence="3">The sequence shown here is derived from an EMBL/GenBank/DDBJ whole genome shotgun (WGS) entry which is preliminary data.</text>
</comment>
<dbReference type="OrthoDB" id="423607at2759"/>
<protein>
    <submittedName>
        <fullName evidence="3">Uncharacterized protein</fullName>
    </submittedName>
</protein>
<keyword evidence="4" id="KW-1185">Reference proteome</keyword>
<organism evidence="3 4">
    <name type="scientific">Thalassiosira oceanica</name>
    <name type="common">Marine diatom</name>
    <dbReference type="NCBI Taxonomy" id="159749"/>
    <lineage>
        <taxon>Eukaryota</taxon>
        <taxon>Sar</taxon>
        <taxon>Stramenopiles</taxon>
        <taxon>Ochrophyta</taxon>
        <taxon>Bacillariophyta</taxon>
        <taxon>Coscinodiscophyceae</taxon>
        <taxon>Thalassiosirophycidae</taxon>
        <taxon>Thalassiosirales</taxon>
        <taxon>Thalassiosiraceae</taxon>
        <taxon>Thalassiosira</taxon>
    </lineage>
</organism>
<name>K0TGB0_THAOC</name>
<dbReference type="InterPro" id="IPR000048">
    <property type="entry name" value="IQ_motif_EF-hand-BS"/>
</dbReference>
<feature type="compositionally biased region" description="Basic residues" evidence="2">
    <location>
        <begin position="292"/>
        <end position="302"/>
    </location>
</feature>
<feature type="compositionally biased region" description="Basic residues" evidence="2">
    <location>
        <begin position="265"/>
        <end position="274"/>
    </location>
</feature>
<dbReference type="eggNOG" id="ENOG502RVIQ">
    <property type="taxonomic scope" value="Eukaryota"/>
</dbReference>
<sequence length="547" mass="60795">MNILLAPTSPDDAAALLRLGGGCDDHVGGRQQSVRASSFTTKLAGRFYQNGSLERHSLRKCRLVEMQARKRRLEKELLLEERRLELLAERLGDTERARDEAHELIVTLEHGLVSFQAYARRRQARRLFRTLHHRACMRRFSAAFVQRRYRGWKGRARSGLIRQQLHERRRDAAASAIQAKVRGRIQRGYYLDLLSEKRRLSNESAVAIQAILRGRVSRSAYLAEMGRRHGAAAEIQRVCRGKAARVLAERMREELRRKELEARQPKRVPLHLRKYSTYGGSGRSQNSNKSSGGRRHLPHNRRRSSDAMIFVRDGGRLDSLLGEREATSEAGSTCGASMDSTLSSSTNTAAAAAALGRVRRTRASQRSQRSGTFNGGGGGRPSWPSAQRVLAARQQNAERRHTTLARPPRRPLERRRTFASGTASTAAATSTRDSTRVTSRQNKGVPRAEEANEAVPDEEECQNDEDKADNTGGVVTNSAASSGPTGPLHEATTGGNSDEKEDVPIMTREITISREAMLLAREVIALGLCAFDSAFDENCTETVDDLR</sequence>
<keyword evidence="1" id="KW-0175">Coiled coil</keyword>
<evidence type="ECO:0000313" key="3">
    <source>
        <dbReference type="EMBL" id="EJK77738.1"/>
    </source>
</evidence>
<evidence type="ECO:0000256" key="1">
    <source>
        <dbReference type="SAM" id="Coils"/>
    </source>
</evidence>
<feature type="compositionally biased region" description="Polar residues" evidence="2">
    <location>
        <begin position="473"/>
        <end position="484"/>
    </location>
</feature>
<gene>
    <name evidence="3" type="ORF">THAOC_00411</name>
</gene>
<dbReference type="SMART" id="SM00015">
    <property type="entry name" value="IQ"/>
    <property type="match status" value="5"/>
</dbReference>
<evidence type="ECO:0000256" key="2">
    <source>
        <dbReference type="SAM" id="MobiDB-lite"/>
    </source>
</evidence>
<dbReference type="PROSITE" id="PS50096">
    <property type="entry name" value="IQ"/>
    <property type="match status" value="3"/>
</dbReference>
<proteinExistence type="predicted"/>
<dbReference type="Proteomes" id="UP000266841">
    <property type="component" value="Unassembled WGS sequence"/>
</dbReference>
<dbReference type="EMBL" id="AGNL01000477">
    <property type="protein sequence ID" value="EJK77738.1"/>
    <property type="molecule type" value="Genomic_DNA"/>
</dbReference>
<feature type="region of interest" description="Disordered" evidence="2">
    <location>
        <begin position="353"/>
        <end position="502"/>
    </location>
</feature>
<feature type="coiled-coil region" evidence="1">
    <location>
        <begin position="63"/>
        <end position="90"/>
    </location>
</feature>